<name>A0A377QXJ8_9NEIS</name>
<evidence type="ECO:0000313" key="5">
    <source>
        <dbReference type="Proteomes" id="UP000254293"/>
    </source>
</evidence>
<dbReference type="Pfam" id="PF02321">
    <property type="entry name" value="OEP"/>
    <property type="match status" value="2"/>
</dbReference>
<evidence type="ECO:0000256" key="1">
    <source>
        <dbReference type="ARBA" id="ARBA00007613"/>
    </source>
</evidence>
<dbReference type="PANTHER" id="PTHR30203">
    <property type="entry name" value="OUTER MEMBRANE CATION EFFLUX PROTEIN"/>
    <property type="match status" value="1"/>
</dbReference>
<dbReference type="PANTHER" id="PTHR30203:SF29">
    <property type="entry name" value="PROTEIN CYAE"/>
    <property type="match status" value="1"/>
</dbReference>
<accession>A0A377QXJ8</accession>
<feature type="region of interest" description="Disordered" evidence="3">
    <location>
        <begin position="102"/>
        <end position="124"/>
    </location>
</feature>
<reference evidence="4 5" key="1">
    <citation type="submission" date="2018-06" db="EMBL/GenBank/DDBJ databases">
        <authorList>
            <consortium name="Pathogen Informatics"/>
            <person name="Doyle S."/>
        </authorList>
    </citation>
    <scope>NUCLEOTIDE SEQUENCE [LARGE SCALE GENOMIC DNA]</scope>
    <source>
        <strain evidence="4 5">NCTC13336</strain>
    </source>
</reference>
<dbReference type="EMBL" id="UGJJ01000001">
    <property type="protein sequence ID" value="STQ99923.1"/>
    <property type="molecule type" value="Genomic_DNA"/>
</dbReference>
<dbReference type="GO" id="GO:0015562">
    <property type="term" value="F:efflux transmembrane transporter activity"/>
    <property type="evidence" value="ECO:0007669"/>
    <property type="project" value="InterPro"/>
</dbReference>
<organism evidence="4 5">
    <name type="scientific">Kingella potus</name>
    <dbReference type="NCBI Taxonomy" id="265175"/>
    <lineage>
        <taxon>Bacteria</taxon>
        <taxon>Pseudomonadati</taxon>
        <taxon>Pseudomonadota</taxon>
        <taxon>Betaproteobacteria</taxon>
        <taxon>Neisseriales</taxon>
        <taxon>Neisseriaceae</taxon>
        <taxon>Kingella</taxon>
    </lineage>
</organism>
<keyword evidence="2" id="KW-0812">Transmembrane</keyword>
<proteinExistence type="inferred from homology"/>
<evidence type="ECO:0000313" key="4">
    <source>
        <dbReference type="EMBL" id="STQ99923.1"/>
    </source>
</evidence>
<dbReference type="RefSeq" id="WP_115307267.1">
    <property type="nucleotide sequence ID" value="NZ_UGJJ01000001.1"/>
</dbReference>
<comment type="subcellular location">
    <subcellularLocation>
        <location evidence="2">Cell membrane</location>
        <topology evidence="2">Lipid-anchor</topology>
    </subcellularLocation>
</comment>
<dbReference type="GO" id="GO:0005886">
    <property type="term" value="C:plasma membrane"/>
    <property type="evidence" value="ECO:0007669"/>
    <property type="project" value="UniProtKB-SubCell"/>
</dbReference>
<feature type="region of interest" description="Disordered" evidence="3">
    <location>
        <begin position="280"/>
        <end position="304"/>
    </location>
</feature>
<dbReference type="SUPFAM" id="SSF56954">
    <property type="entry name" value="Outer membrane efflux proteins (OEP)"/>
    <property type="match status" value="1"/>
</dbReference>
<dbReference type="Proteomes" id="UP000254293">
    <property type="component" value="Unassembled WGS sequence"/>
</dbReference>
<gene>
    <name evidence="4" type="primary">ttgC</name>
    <name evidence="4" type="ORF">NCTC13336_00110</name>
</gene>
<dbReference type="NCBIfam" id="TIGR01845">
    <property type="entry name" value="outer_NodT"/>
    <property type="match status" value="1"/>
</dbReference>
<keyword evidence="2" id="KW-0564">Palmitate</keyword>
<dbReference type="InterPro" id="IPR010131">
    <property type="entry name" value="MdtP/NodT-like"/>
</dbReference>
<dbReference type="PROSITE" id="PS51257">
    <property type="entry name" value="PROKAR_LIPOPROTEIN"/>
    <property type="match status" value="1"/>
</dbReference>
<dbReference type="Gene3D" id="1.20.1600.10">
    <property type="entry name" value="Outer membrane efflux proteins (OEP)"/>
    <property type="match status" value="1"/>
</dbReference>
<protein>
    <submittedName>
        <fullName evidence="4">Probable efflux pump outer membrane protein ttgC</fullName>
    </submittedName>
</protein>
<dbReference type="OrthoDB" id="9770517at2"/>
<comment type="similarity">
    <text evidence="1 2">Belongs to the outer membrane factor (OMF) (TC 1.B.17) family.</text>
</comment>
<dbReference type="Gene3D" id="2.20.200.10">
    <property type="entry name" value="Outer membrane efflux proteins (OEP)"/>
    <property type="match status" value="1"/>
</dbReference>
<evidence type="ECO:0000256" key="3">
    <source>
        <dbReference type="SAM" id="MobiDB-lite"/>
    </source>
</evidence>
<sequence>MSHTLGKPLAAALMAACILSACRSTDIDLSGRVPVPQSFGQNQAAQGSGNVARWWQNWHDPVLSALIERALQQNLDILAARSRLAEAREQAALARADLGPTSGLSASVSAGKSRLDNPIGADGRNALSRLPQASSLADDKIGGRSQSALAGVSASWEADIFGRKRSDADAARYAALGQQEQLYGTQLLVAGDIAGNYFQARAAEGRLQTAARSTAALQKMLRYTEARFAAGHATAYDVEQARAALSAMQAKHSTIEAERAVYVRNIAVLSGQVPQGYVLPDSPADPLANRPAAPSGQTPQGMIERRPDIRANAAQVRAYAARLASAKADLLPRFTISFMGRDGRIELDGDSVLKGWSSMLSLGIQVPLFTNGRIQANIRAAAARLQTALLRYDQVLLTALGEADSAYQMHTALARQTALLQSAERASAKQAADAQGLFRYGKITLDQALRAEISAQDARENLIRSQLAGAQAAVALYKALGGGWTE</sequence>
<evidence type="ECO:0000256" key="2">
    <source>
        <dbReference type="RuleBase" id="RU362097"/>
    </source>
</evidence>
<keyword evidence="5" id="KW-1185">Reference proteome</keyword>
<dbReference type="AlphaFoldDB" id="A0A377QXJ8"/>
<dbReference type="InterPro" id="IPR003423">
    <property type="entry name" value="OMP_efflux"/>
</dbReference>
<keyword evidence="2" id="KW-0449">Lipoprotein</keyword>
<keyword evidence="2" id="KW-0472">Membrane</keyword>
<keyword evidence="2" id="KW-1134">Transmembrane beta strand</keyword>